<dbReference type="EMBL" id="DVFT01000141">
    <property type="protein sequence ID" value="HIQ96806.1"/>
    <property type="molecule type" value="Genomic_DNA"/>
</dbReference>
<dbReference type="PANTHER" id="PTHR11069:SF23">
    <property type="entry name" value="LYSOSOMAL ACID GLUCOSYLCERAMIDASE"/>
    <property type="match status" value="1"/>
</dbReference>
<dbReference type="Gene3D" id="2.60.40.1180">
    <property type="entry name" value="Golgi alpha-mannosidase II"/>
    <property type="match status" value="1"/>
</dbReference>
<feature type="domain" description="Glycosyl hydrolase family 30 beta sandwich" evidence="6">
    <location>
        <begin position="375"/>
        <end position="435"/>
    </location>
</feature>
<dbReference type="SUPFAM" id="SSF51445">
    <property type="entry name" value="(Trans)glycosidases"/>
    <property type="match status" value="1"/>
</dbReference>
<dbReference type="InterPro" id="IPR017853">
    <property type="entry name" value="GH"/>
</dbReference>
<dbReference type="GO" id="GO:0004348">
    <property type="term" value="F:glucosylceramidase activity"/>
    <property type="evidence" value="ECO:0007669"/>
    <property type="project" value="InterPro"/>
</dbReference>
<evidence type="ECO:0000256" key="2">
    <source>
        <dbReference type="ARBA" id="ARBA00022729"/>
    </source>
</evidence>
<name>A0A9D0ZVU1_9FIRM</name>
<proteinExistence type="inferred from homology"/>
<keyword evidence="3 4" id="KW-0378">Hydrolase</keyword>
<evidence type="ECO:0000259" key="5">
    <source>
        <dbReference type="Pfam" id="PF02055"/>
    </source>
</evidence>
<dbReference type="Pfam" id="PF17189">
    <property type="entry name" value="Glyco_hydro_30C"/>
    <property type="match status" value="1"/>
</dbReference>
<dbReference type="InterPro" id="IPR033453">
    <property type="entry name" value="Glyco_hydro_30_TIM-barrel"/>
</dbReference>
<dbReference type="PANTHER" id="PTHR11069">
    <property type="entry name" value="GLUCOSYLCERAMIDASE"/>
    <property type="match status" value="1"/>
</dbReference>
<organism evidence="7 8">
    <name type="scientific">Candidatus Limivivens merdigallinarum</name>
    <dbReference type="NCBI Taxonomy" id="2840859"/>
    <lineage>
        <taxon>Bacteria</taxon>
        <taxon>Bacillati</taxon>
        <taxon>Bacillota</taxon>
        <taxon>Clostridia</taxon>
        <taxon>Lachnospirales</taxon>
        <taxon>Lachnospiraceae</taxon>
        <taxon>Lachnospiraceae incertae sedis</taxon>
        <taxon>Candidatus Limivivens</taxon>
    </lineage>
</organism>
<comment type="similarity">
    <text evidence="1 4">Belongs to the glycosyl hydrolase 30 family.</text>
</comment>
<dbReference type="PRINTS" id="PR00843">
    <property type="entry name" value="GLHYDRLASE30"/>
</dbReference>
<dbReference type="InterPro" id="IPR013780">
    <property type="entry name" value="Glyco_hydro_b"/>
</dbReference>
<dbReference type="Gene3D" id="3.20.20.80">
    <property type="entry name" value="Glycosidases"/>
    <property type="match status" value="1"/>
</dbReference>
<evidence type="ECO:0000313" key="7">
    <source>
        <dbReference type="EMBL" id="HIQ96806.1"/>
    </source>
</evidence>
<comment type="caution">
    <text evidence="7">The sequence shown here is derived from an EMBL/GenBank/DDBJ whole genome shotgun (WGS) entry which is preliminary data.</text>
</comment>
<dbReference type="Proteomes" id="UP000886886">
    <property type="component" value="Unassembled WGS sequence"/>
</dbReference>
<keyword evidence="2" id="KW-0732">Signal</keyword>
<accession>A0A9D0ZVU1</accession>
<evidence type="ECO:0000256" key="4">
    <source>
        <dbReference type="RuleBase" id="RU361188"/>
    </source>
</evidence>
<evidence type="ECO:0000256" key="3">
    <source>
        <dbReference type="ARBA" id="ARBA00022801"/>
    </source>
</evidence>
<reference evidence="7" key="1">
    <citation type="submission" date="2020-10" db="EMBL/GenBank/DDBJ databases">
        <authorList>
            <person name="Gilroy R."/>
        </authorList>
    </citation>
    <scope>NUCLEOTIDE SEQUENCE</scope>
    <source>
        <strain evidence="7">ChiSjej3B21-11622</strain>
    </source>
</reference>
<evidence type="ECO:0000256" key="1">
    <source>
        <dbReference type="ARBA" id="ARBA00005382"/>
    </source>
</evidence>
<dbReference type="InterPro" id="IPR001139">
    <property type="entry name" value="Glyco_hydro_30"/>
</dbReference>
<dbReference type="AlphaFoldDB" id="A0A9D0ZVU1"/>
<dbReference type="Pfam" id="PF02055">
    <property type="entry name" value="Glyco_hydro_30"/>
    <property type="match status" value="1"/>
</dbReference>
<evidence type="ECO:0000313" key="8">
    <source>
        <dbReference type="Proteomes" id="UP000886886"/>
    </source>
</evidence>
<reference evidence="7" key="2">
    <citation type="journal article" date="2021" name="PeerJ">
        <title>Extensive microbial diversity within the chicken gut microbiome revealed by metagenomics and culture.</title>
        <authorList>
            <person name="Gilroy R."/>
            <person name="Ravi A."/>
            <person name="Getino M."/>
            <person name="Pursley I."/>
            <person name="Horton D.L."/>
            <person name="Alikhan N.F."/>
            <person name="Baker D."/>
            <person name="Gharbi K."/>
            <person name="Hall N."/>
            <person name="Watson M."/>
            <person name="Adriaenssens E.M."/>
            <person name="Foster-Nyarko E."/>
            <person name="Jarju S."/>
            <person name="Secka A."/>
            <person name="Antonio M."/>
            <person name="Oren A."/>
            <person name="Chaudhuri R.R."/>
            <person name="La Ragione R."/>
            <person name="Hildebrand F."/>
            <person name="Pallen M.J."/>
        </authorList>
    </citation>
    <scope>NUCLEOTIDE SEQUENCE</scope>
    <source>
        <strain evidence="7">ChiSjej3B21-11622</strain>
    </source>
</reference>
<feature type="domain" description="Glycosyl hydrolase family 30 TIM-barrel" evidence="5">
    <location>
        <begin position="40"/>
        <end position="372"/>
    </location>
</feature>
<dbReference type="InterPro" id="IPR033452">
    <property type="entry name" value="GH30_C"/>
</dbReference>
<protein>
    <submittedName>
        <fullName evidence="7">Glucosylceramidase</fullName>
    </submittedName>
</protein>
<dbReference type="GO" id="GO:0016020">
    <property type="term" value="C:membrane"/>
    <property type="evidence" value="ECO:0007669"/>
    <property type="project" value="GOC"/>
</dbReference>
<dbReference type="GO" id="GO:0006680">
    <property type="term" value="P:glucosylceramide catabolic process"/>
    <property type="evidence" value="ECO:0007669"/>
    <property type="project" value="TreeGrafter"/>
</dbReference>
<gene>
    <name evidence="7" type="ORF">IAB26_09610</name>
</gene>
<keyword evidence="4" id="KW-0326">Glycosidase</keyword>
<evidence type="ECO:0000259" key="6">
    <source>
        <dbReference type="Pfam" id="PF17189"/>
    </source>
</evidence>
<sequence>MSVGQEYPRKETAVLEFIPDPGEENEVVNLYPKEEDQVLESFGGAVTDSAGYIFSLLNEEQKERVLDLYFSEKEMSYERVRIPMDSCDFSTHLYSAVEDERDENLDTFSFQDTERYILPFLDAAERKAGKKLKIMLSAWSPPAFMKTNSSRTHGGRLRPEYRKRWAQYLCRYIEEFQKRGYTVERISIQNEPKAVQTWDSCLYTAKEEREFLKNFLYPALKEHGLSHVEVFIWDHNKERLYERAVETIDAETEEMVAGAAFHWYSGDHFEALDLFRKRFPGKKLILSESCLEFCKYDKAMEDANAARLGHDMIGNLNHGMQAFYDWNLLLDSKGGPNHVGNYCDAPFLFDVEKGKLKERRILRYYWHFAHFIKPGAVRIAHTRYTEELDVTAWKNPDQTIVCIMMNRFDHEKNCNLRVEGQIAKIKIPAHSIASIVMEDVSEIQK</sequence>